<reference evidence="1 2" key="1">
    <citation type="submission" date="2020-06" db="EMBL/GenBank/DDBJ databases">
        <authorList>
            <person name="Li R."/>
            <person name="Bekaert M."/>
        </authorList>
    </citation>
    <scope>NUCLEOTIDE SEQUENCE [LARGE SCALE GENOMIC DNA]</scope>
    <source>
        <strain evidence="2">wild</strain>
    </source>
</reference>
<sequence length="221" mass="25735">MESLRKNYEEFKGNFKYLHGSFVEMCCLEVLECSDICQSVWRNLQGTKAVVSKPDFRMYKSGLEDLLLEEEVVVPVTEVKCKIISPEPLQWSKRSKEISSTTDPACSDKQVKSQIELDFNEDILGQHAGTLLLDLDKFCLKKSVYIDEDYVMRIPGIIFKGTQVLFTLLEMNRSHHRKLRYSEDLDDEKDRAKIYYSRPLDILLEKDGCTLIENFMRLNNI</sequence>
<protein>
    <submittedName>
        <fullName evidence="1">Uncharacterized protein</fullName>
    </submittedName>
</protein>
<gene>
    <name evidence="1" type="ORF">MCOR_24418</name>
</gene>
<dbReference type="AlphaFoldDB" id="A0A6J8BZ09"/>
<accession>A0A6J8BZ09</accession>
<evidence type="ECO:0000313" key="1">
    <source>
        <dbReference type="EMBL" id="CAC5389225.1"/>
    </source>
</evidence>
<proteinExistence type="predicted"/>
<keyword evidence="2" id="KW-1185">Reference proteome</keyword>
<dbReference type="OrthoDB" id="6157060at2759"/>
<dbReference type="EMBL" id="CACVKT020004325">
    <property type="protein sequence ID" value="CAC5389225.1"/>
    <property type="molecule type" value="Genomic_DNA"/>
</dbReference>
<evidence type="ECO:0000313" key="2">
    <source>
        <dbReference type="Proteomes" id="UP000507470"/>
    </source>
</evidence>
<name>A0A6J8BZ09_MYTCO</name>
<dbReference type="Proteomes" id="UP000507470">
    <property type="component" value="Unassembled WGS sequence"/>
</dbReference>
<organism evidence="1 2">
    <name type="scientific">Mytilus coruscus</name>
    <name type="common">Sea mussel</name>
    <dbReference type="NCBI Taxonomy" id="42192"/>
    <lineage>
        <taxon>Eukaryota</taxon>
        <taxon>Metazoa</taxon>
        <taxon>Spiralia</taxon>
        <taxon>Lophotrochozoa</taxon>
        <taxon>Mollusca</taxon>
        <taxon>Bivalvia</taxon>
        <taxon>Autobranchia</taxon>
        <taxon>Pteriomorphia</taxon>
        <taxon>Mytilida</taxon>
        <taxon>Mytiloidea</taxon>
        <taxon>Mytilidae</taxon>
        <taxon>Mytilinae</taxon>
        <taxon>Mytilus</taxon>
    </lineage>
</organism>